<reference evidence="2 3" key="1">
    <citation type="submission" date="2024-03" db="EMBL/GenBank/DDBJ databases">
        <title>A high-quality draft genome sequence of Diaporthe vaccinii, a causative agent of upright dieback and viscid rot disease in cranberry plants.</title>
        <authorList>
            <person name="Sarrasin M."/>
            <person name="Lang B.F."/>
            <person name="Burger G."/>
        </authorList>
    </citation>
    <scope>NUCLEOTIDE SEQUENCE [LARGE SCALE GENOMIC DNA]</scope>
    <source>
        <strain evidence="2 3">IS7</strain>
    </source>
</reference>
<sequence>MKRTGVIVEPHLDPPSPLPQGITVRTPPPIPSSPNPHMSFNTSQLRDRSATSTQPQGRLLSSECSIIRKGNTYFGGGEMFIQKSHLLEPSPANPFPSNCPLLSDCLKAQMMLHLPGVPIWNFSNTLVEMADLALPSQKSACETWNWNSK</sequence>
<feature type="region of interest" description="Disordered" evidence="1">
    <location>
        <begin position="1"/>
        <end position="59"/>
    </location>
</feature>
<dbReference type="Proteomes" id="UP001600888">
    <property type="component" value="Unassembled WGS sequence"/>
</dbReference>
<dbReference type="EMBL" id="JBAWTH010000044">
    <property type="protein sequence ID" value="KAL2283222.1"/>
    <property type="molecule type" value="Genomic_DNA"/>
</dbReference>
<keyword evidence="3" id="KW-1185">Reference proteome</keyword>
<protein>
    <submittedName>
        <fullName evidence="2">Uncharacterized protein</fullName>
    </submittedName>
</protein>
<name>A0ABR4ELA0_9PEZI</name>
<evidence type="ECO:0000313" key="3">
    <source>
        <dbReference type="Proteomes" id="UP001600888"/>
    </source>
</evidence>
<accession>A0ABR4ELA0</accession>
<evidence type="ECO:0000313" key="2">
    <source>
        <dbReference type="EMBL" id="KAL2283222.1"/>
    </source>
</evidence>
<proteinExistence type="predicted"/>
<organism evidence="2 3">
    <name type="scientific">Diaporthe vaccinii</name>
    <dbReference type="NCBI Taxonomy" id="105482"/>
    <lineage>
        <taxon>Eukaryota</taxon>
        <taxon>Fungi</taxon>
        <taxon>Dikarya</taxon>
        <taxon>Ascomycota</taxon>
        <taxon>Pezizomycotina</taxon>
        <taxon>Sordariomycetes</taxon>
        <taxon>Sordariomycetidae</taxon>
        <taxon>Diaporthales</taxon>
        <taxon>Diaporthaceae</taxon>
        <taxon>Diaporthe</taxon>
        <taxon>Diaporthe eres species complex</taxon>
    </lineage>
</organism>
<gene>
    <name evidence="2" type="ORF">FJTKL_10103</name>
</gene>
<comment type="caution">
    <text evidence="2">The sequence shown here is derived from an EMBL/GenBank/DDBJ whole genome shotgun (WGS) entry which is preliminary data.</text>
</comment>
<feature type="compositionally biased region" description="Polar residues" evidence="1">
    <location>
        <begin position="38"/>
        <end position="56"/>
    </location>
</feature>
<evidence type="ECO:0000256" key="1">
    <source>
        <dbReference type="SAM" id="MobiDB-lite"/>
    </source>
</evidence>